<accession>A0A931HFY2</accession>
<dbReference type="EMBL" id="JADZGI010000008">
    <property type="protein sequence ID" value="MBH0115082.1"/>
    <property type="molecule type" value="Genomic_DNA"/>
</dbReference>
<keyword evidence="1" id="KW-1133">Transmembrane helix</keyword>
<protein>
    <submittedName>
        <fullName evidence="2">Uncharacterized protein</fullName>
    </submittedName>
</protein>
<evidence type="ECO:0000256" key="1">
    <source>
        <dbReference type="SAM" id="Phobius"/>
    </source>
</evidence>
<proteinExistence type="predicted"/>
<dbReference type="RefSeq" id="WP_197167247.1">
    <property type="nucleotide sequence ID" value="NZ_JADZGI010000008.1"/>
</dbReference>
<organism evidence="2 3">
    <name type="scientific">Novosphingobium aureum</name>
    <dbReference type="NCBI Taxonomy" id="2792964"/>
    <lineage>
        <taxon>Bacteria</taxon>
        <taxon>Pseudomonadati</taxon>
        <taxon>Pseudomonadota</taxon>
        <taxon>Alphaproteobacteria</taxon>
        <taxon>Sphingomonadales</taxon>
        <taxon>Sphingomonadaceae</taxon>
        <taxon>Novosphingobium</taxon>
    </lineage>
</organism>
<gene>
    <name evidence="2" type="ORF">I5E68_19235</name>
</gene>
<feature type="transmembrane region" description="Helical" evidence="1">
    <location>
        <begin position="34"/>
        <end position="54"/>
    </location>
</feature>
<evidence type="ECO:0000313" key="2">
    <source>
        <dbReference type="EMBL" id="MBH0115082.1"/>
    </source>
</evidence>
<dbReference type="AlphaFoldDB" id="A0A931HFY2"/>
<keyword evidence="1" id="KW-0472">Membrane</keyword>
<reference evidence="2" key="1">
    <citation type="submission" date="2020-11" db="EMBL/GenBank/DDBJ databases">
        <title>Novosphingobium aureum sp. nov., a marine bacterium isolated from sediment of a salt flat.</title>
        <authorList>
            <person name="Yoo Y."/>
            <person name="Kim J.-J."/>
        </authorList>
    </citation>
    <scope>NUCLEOTIDE SEQUENCE</scope>
    <source>
        <strain evidence="2">YJ-S2-02</strain>
    </source>
</reference>
<dbReference type="Proteomes" id="UP000617634">
    <property type="component" value="Unassembled WGS sequence"/>
</dbReference>
<comment type="caution">
    <text evidence="2">The sequence shown here is derived from an EMBL/GenBank/DDBJ whole genome shotgun (WGS) entry which is preliminary data.</text>
</comment>
<sequence length="56" mass="5755">MIAAMAQVIALFPSDTRAASVPRSAMRRLSGLQALRPVVVAGCAAALIFAGQALPF</sequence>
<keyword evidence="1" id="KW-0812">Transmembrane</keyword>
<name>A0A931HFY2_9SPHN</name>
<keyword evidence="3" id="KW-1185">Reference proteome</keyword>
<evidence type="ECO:0000313" key="3">
    <source>
        <dbReference type="Proteomes" id="UP000617634"/>
    </source>
</evidence>